<dbReference type="GO" id="GO:0004386">
    <property type="term" value="F:helicase activity"/>
    <property type="evidence" value="ECO:0007669"/>
    <property type="project" value="InterPro"/>
</dbReference>
<dbReference type="EMBL" id="MNAD01001233">
    <property type="protein sequence ID" value="OJT06979.1"/>
    <property type="molecule type" value="Genomic_DNA"/>
</dbReference>
<feature type="region of interest" description="Disordered" evidence="5">
    <location>
        <begin position="31"/>
        <end position="53"/>
    </location>
</feature>
<organism evidence="7 8">
    <name type="scientific">Trametes pubescens</name>
    <name type="common">White-rot fungus</name>
    <dbReference type="NCBI Taxonomy" id="154538"/>
    <lineage>
        <taxon>Eukaryota</taxon>
        <taxon>Fungi</taxon>
        <taxon>Dikarya</taxon>
        <taxon>Basidiomycota</taxon>
        <taxon>Agaricomycotina</taxon>
        <taxon>Agaricomycetes</taxon>
        <taxon>Polyporales</taxon>
        <taxon>Polyporaceae</taxon>
        <taxon>Trametes</taxon>
    </lineage>
</organism>
<dbReference type="InterPro" id="IPR041679">
    <property type="entry name" value="DNA2/NAM7-like_C"/>
</dbReference>
<dbReference type="OrthoDB" id="2423195at2759"/>
<dbReference type="CDD" id="cd18808">
    <property type="entry name" value="SF1_C_Upf1"/>
    <property type="match status" value="1"/>
</dbReference>
<dbReference type="SUPFAM" id="SSF90229">
    <property type="entry name" value="CCCH zinc finger"/>
    <property type="match status" value="1"/>
</dbReference>
<dbReference type="SUPFAM" id="SSF52540">
    <property type="entry name" value="P-loop containing nucleoside triphosphate hydrolases"/>
    <property type="match status" value="1"/>
</dbReference>
<dbReference type="InterPro" id="IPR045055">
    <property type="entry name" value="DNA2/NAM7-like"/>
</dbReference>
<dbReference type="Proteomes" id="UP000184267">
    <property type="component" value="Unassembled WGS sequence"/>
</dbReference>
<feature type="domain" description="C3H1-type" evidence="6">
    <location>
        <begin position="56"/>
        <end position="84"/>
    </location>
</feature>
<gene>
    <name evidence="7" type="ORF">TRAPUB_2180</name>
</gene>
<dbReference type="PROSITE" id="PS50103">
    <property type="entry name" value="ZF_C3H1"/>
    <property type="match status" value="2"/>
</dbReference>
<dbReference type="GO" id="GO:0031048">
    <property type="term" value="P:regulatory ncRNA-mediated heterochromatin formation"/>
    <property type="evidence" value="ECO:0007669"/>
    <property type="project" value="TreeGrafter"/>
</dbReference>
<keyword evidence="8" id="KW-1185">Reference proteome</keyword>
<dbReference type="InterPro" id="IPR041677">
    <property type="entry name" value="DNA2/NAM7_AAA_11"/>
</dbReference>
<protein>
    <submittedName>
        <fullName evidence="7">NFX1-type zinc finger-containing protein 1</fullName>
    </submittedName>
</protein>
<keyword evidence="3 4" id="KW-0862">Zinc</keyword>
<feature type="zinc finger region" description="C3H1-type" evidence="4">
    <location>
        <begin position="56"/>
        <end position="84"/>
    </location>
</feature>
<feature type="compositionally biased region" description="Pro residues" evidence="5">
    <location>
        <begin position="36"/>
        <end position="53"/>
    </location>
</feature>
<evidence type="ECO:0000256" key="3">
    <source>
        <dbReference type="ARBA" id="ARBA00022833"/>
    </source>
</evidence>
<feature type="zinc finger region" description="C3H1-type" evidence="4">
    <location>
        <begin position="5"/>
        <end position="33"/>
    </location>
</feature>
<dbReference type="STRING" id="154538.A0A1M2VHB2"/>
<keyword evidence="1 4" id="KW-0479">Metal-binding</keyword>
<dbReference type="GO" id="GO:0031380">
    <property type="term" value="C:nuclear RNA-directed RNA polymerase complex"/>
    <property type="evidence" value="ECO:0007669"/>
    <property type="project" value="TreeGrafter"/>
</dbReference>
<proteinExistence type="predicted"/>
<dbReference type="SMART" id="SM00356">
    <property type="entry name" value="ZnF_C3H1"/>
    <property type="match status" value="2"/>
</dbReference>
<evidence type="ECO:0000256" key="1">
    <source>
        <dbReference type="ARBA" id="ARBA00022723"/>
    </source>
</evidence>
<dbReference type="GO" id="GO:0008270">
    <property type="term" value="F:zinc ion binding"/>
    <property type="evidence" value="ECO:0007669"/>
    <property type="project" value="UniProtKB-KW"/>
</dbReference>
<dbReference type="Pfam" id="PF13086">
    <property type="entry name" value="AAA_11"/>
    <property type="match status" value="2"/>
</dbReference>
<feature type="compositionally biased region" description="Acidic residues" evidence="5">
    <location>
        <begin position="1006"/>
        <end position="1017"/>
    </location>
</feature>
<dbReference type="InterPro" id="IPR036855">
    <property type="entry name" value="Znf_CCCH_sf"/>
</dbReference>
<feature type="region of interest" description="Disordered" evidence="5">
    <location>
        <begin position="1044"/>
        <end position="1067"/>
    </location>
</feature>
<dbReference type="InterPro" id="IPR047187">
    <property type="entry name" value="SF1_C_Upf1"/>
</dbReference>
<evidence type="ECO:0000313" key="7">
    <source>
        <dbReference type="EMBL" id="OJT06979.1"/>
    </source>
</evidence>
<dbReference type="Pfam" id="PF13087">
    <property type="entry name" value="AAA_12"/>
    <property type="match status" value="1"/>
</dbReference>
<keyword evidence="2 4" id="KW-0863">Zinc-finger</keyword>
<evidence type="ECO:0000256" key="5">
    <source>
        <dbReference type="SAM" id="MobiDB-lite"/>
    </source>
</evidence>
<feature type="domain" description="C3H1-type" evidence="6">
    <location>
        <begin position="5"/>
        <end position="33"/>
    </location>
</feature>
<accession>A0A1M2VHB2</accession>
<dbReference type="PANTHER" id="PTHR10887">
    <property type="entry name" value="DNA2/NAM7 HELICASE FAMILY"/>
    <property type="match status" value="1"/>
</dbReference>
<sequence length="1445" mass="161092">MASGRNHRPPCRFYSKPGGCKNGSSCTFAHIDGANPSPPGQPGPRQPFVPRPPVPNAPPGVCKFYYDRGFCSRGSDCRFRHEVNAAQRRPSAEGSVSENVAAFLTPAALARIQGPGTDGFFDTTAAVMKPSEVRHHLNRFLENGYRFKYAADVYSFVTLLSNASSGNTSWSAEDGQLFLSAIGTDNGLLRIGDILSWSEVSVRPTSRTAISFQRGYVPLLRYLSSEYVVKSITSKVVNSLYSLVLEHFNHFCEVVQSCMEEALNDRKTFKEQSMSLLASSHTELTGSQVLSCIAQVLFEYITRFKNAVVTHPSLRPLVQKLRTWTDAWIAAISATPPTFDDPITKAPAQATRFLVDRLRELVERLISIVDRKQRDIERANQPNHGLLPLHGLTHANEGILAALHNAYQGPGNLRAEGPRHDNDFVNISDIQIAPTHGELTSPLQPFLPANMYGAPHPLPAESMEQLLDIQFRLLREELTASLRVSAQAILGDLGEKKKHTQLNALLEKGGGKYRGHAVGQDTVLFNVYTGAEFTTITPAQRGLTVGVAIDTPPGRARSGQASIRAQFWESMSSKRLMQGGLVALVWQRLDGTTEVHLGTLASSVKDLTDSAKQRQDNIKIRVSFFSPEVELRILQELRTPRHERQGTKLLIEATVMFESVRPFLEALRVDPENIPFARYLAHHPPEFYRTMQITPPTYAILPNFAFQLASLFPSEAGVEDLKLVVNDPESIEGARELLKHSSRLDPSQADAIVDALTREVSLMQGPPGTGKSYTGVEMLRVLIENHAGPVLMIAFTNHALDHMLRSVLEANITQKIVRLGSRSADERIAEFSLENMENVAGRSRLSSVFSNYRWALRDVEKEIKDFMESFFREEVDTDDLLRYLTFQAPVLEESITFPPEWVKALYDLQRTEQDERWHTAGRNKPGRLDPDDDSLYAFWVRGGDVEFLHSTHRALHYRPPPPPQPVLPQQQARPVNAFELLAVETADGPAVAPDTGDTGKDAAGPEADDDDSDDGSEVELRPEEAWILADFVDDSEDSDLLVTDSEDEVPEPPAPGPVPPPVAATPPMAPQELASVAAGHRTPAPIQPDDFTNIREFFVAFGCTDIPAVPATTRSVAELLEQDDAWSMSVRERELLHRAWADEVRITSRETQMMEFRRLREKHAQASREYAEGQAEIRKQLLRNVDIIGCTTTGAAKLTALLKGIGPKVVLVEEAGQVLEAHVLGSLVPSIQHLILIGDPLQLRPTLNNYSLSMDHSHGRLVYKFDMSLMERLSSSGMPMSQINVQRRMRPEIADLVRMTLYPRLEDHDLVKNYPHVQGMAKDVFFFNHDHKENGGEDDFVSKYNQFEVDMIKDLVLYLLRQGPYSAEGDIVVLCAYLGQLARLREALSSEVAVVIDERDQAELDDRNAENEESMQNVTAFERVRVSRRVLLRTIDNFQGEEAKV</sequence>
<feature type="compositionally biased region" description="Pro residues" evidence="5">
    <location>
        <begin position="1051"/>
        <end position="1067"/>
    </location>
</feature>
<dbReference type="Gene3D" id="4.10.1000.10">
    <property type="entry name" value="Zinc finger, CCCH-type"/>
    <property type="match status" value="1"/>
</dbReference>
<evidence type="ECO:0000256" key="2">
    <source>
        <dbReference type="ARBA" id="ARBA00022771"/>
    </source>
</evidence>
<evidence type="ECO:0000259" key="6">
    <source>
        <dbReference type="PROSITE" id="PS50103"/>
    </source>
</evidence>
<reference evidence="7 8" key="1">
    <citation type="submission" date="2016-10" db="EMBL/GenBank/DDBJ databases">
        <title>Genome sequence of the basidiomycete white-rot fungus Trametes pubescens.</title>
        <authorList>
            <person name="Makela M.R."/>
            <person name="Granchi Z."/>
            <person name="Peng M."/>
            <person name="De Vries R.P."/>
            <person name="Grigoriev I."/>
            <person name="Riley R."/>
            <person name="Hilden K."/>
        </authorList>
    </citation>
    <scope>NUCLEOTIDE SEQUENCE [LARGE SCALE GENOMIC DNA]</scope>
    <source>
        <strain evidence="7 8">FBCC735</strain>
    </source>
</reference>
<dbReference type="OMA" id="SRANTHE"/>
<dbReference type="Gene3D" id="3.40.50.300">
    <property type="entry name" value="P-loop containing nucleotide triphosphate hydrolases"/>
    <property type="match status" value="3"/>
</dbReference>
<dbReference type="Pfam" id="PF00642">
    <property type="entry name" value="zf-CCCH"/>
    <property type="match status" value="1"/>
</dbReference>
<comment type="caution">
    <text evidence="7">The sequence shown here is derived from an EMBL/GenBank/DDBJ whole genome shotgun (WGS) entry which is preliminary data.</text>
</comment>
<feature type="region of interest" description="Disordered" evidence="5">
    <location>
        <begin position="987"/>
        <end position="1019"/>
    </location>
</feature>
<name>A0A1M2VHB2_TRAPU</name>
<dbReference type="InterPro" id="IPR000571">
    <property type="entry name" value="Znf_CCCH"/>
</dbReference>
<dbReference type="PANTHER" id="PTHR10887:SF445">
    <property type="entry name" value="NFX1-TYPE ZINC FINGER-CONTAINING PROTEIN 1"/>
    <property type="match status" value="1"/>
</dbReference>
<evidence type="ECO:0000313" key="8">
    <source>
        <dbReference type="Proteomes" id="UP000184267"/>
    </source>
</evidence>
<dbReference type="InterPro" id="IPR027417">
    <property type="entry name" value="P-loop_NTPase"/>
</dbReference>
<evidence type="ECO:0000256" key="4">
    <source>
        <dbReference type="PROSITE-ProRule" id="PRU00723"/>
    </source>
</evidence>